<sequence length="437" mass="46692">MTESVRVTARSHVRWSRTPVIAIGLAGSAIVAAAGLVFSRPDVVGIGLPLALATVWVLLRRPCDGVLSIELRARPEGFAPSSDVVGAVGADLDTGWLQVAVDQEERRSGVADVLPGRSILTSRNRLQHSGPVELLGVTARGVALDGAWVSEPAPRVALEWHAPPRQERIGQLPVAPRLTGLHGAHEGSRPGQGGEFRDIHPFAPGDELRRVDWRATARAARRPGDLLVRRTVALSDSSVVIAIDTAEDLGTVVASWGTDDADRSGVTSLDHAREAALSIATAAIGVGDRVSYHALSPGGRSLPAGGGPRHLARLRDVIAATGQSEGDPRYRRSPVVPPGSIIFVLSTFFDGAAAQLVTRWRASGHAVVAVDVLPAPEESRLTREQRIALRTLLAERSDILVELEHAGVEVVRWTDSDADVAMRLAALRQQRMRMVRR</sequence>
<reference evidence="4 5" key="1">
    <citation type="submission" date="2018-08" db="EMBL/GenBank/DDBJ databases">
        <title>Microbacterium oxydans strain HG3.</title>
        <authorList>
            <person name="ORTET P."/>
        </authorList>
    </citation>
    <scope>NUCLEOTIDE SEQUENCE [LARGE SCALE GENOMIC DNA]</scope>
    <source>
        <strain evidence="4 5">HG3</strain>
    </source>
</reference>
<dbReference type="InterPro" id="IPR002881">
    <property type="entry name" value="DUF58"/>
</dbReference>
<keyword evidence="2" id="KW-1133">Transmembrane helix</keyword>
<dbReference type="PANTHER" id="PTHR33608">
    <property type="entry name" value="BLL2464 PROTEIN"/>
    <property type="match status" value="1"/>
</dbReference>
<organism evidence="4 5">
    <name type="scientific">Microbacterium oxydans</name>
    <dbReference type="NCBI Taxonomy" id="82380"/>
    <lineage>
        <taxon>Bacteria</taxon>
        <taxon>Bacillati</taxon>
        <taxon>Actinomycetota</taxon>
        <taxon>Actinomycetes</taxon>
        <taxon>Micrococcales</taxon>
        <taxon>Microbacteriaceae</taxon>
        <taxon>Microbacterium</taxon>
    </lineage>
</organism>
<gene>
    <name evidence="4" type="ORF">CVS54_01544</name>
</gene>
<evidence type="ECO:0000259" key="3">
    <source>
        <dbReference type="Pfam" id="PF01882"/>
    </source>
</evidence>
<protein>
    <recommendedName>
        <fullName evidence="3">DUF58 domain-containing protein</fullName>
    </recommendedName>
</protein>
<evidence type="ECO:0000256" key="2">
    <source>
        <dbReference type="SAM" id="Phobius"/>
    </source>
</evidence>
<keyword evidence="2" id="KW-0812">Transmembrane</keyword>
<dbReference type="EMBL" id="CP031422">
    <property type="protein sequence ID" value="AZS40220.1"/>
    <property type="molecule type" value="Genomic_DNA"/>
</dbReference>
<accession>A0A3S9WJH2</accession>
<proteinExistence type="predicted"/>
<keyword evidence="2" id="KW-0472">Membrane</keyword>
<dbReference type="Proteomes" id="UP000274841">
    <property type="component" value="Chromosome"/>
</dbReference>
<evidence type="ECO:0000256" key="1">
    <source>
        <dbReference type="SAM" id="MobiDB-lite"/>
    </source>
</evidence>
<evidence type="ECO:0000313" key="5">
    <source>
        <dbReference type="Proteomes" id="UP000274841"/>
    </source>
</evidence>
<dbReference type="KEGG" id="moy:CVS54_01544"/>
<evidence type="ECO:0000313" key="4">
    <source>
        <dbReference type="EMBL" id="AZS40220.1"/>
    </source>
</evidence>
<dbReference type="AlphaFoldDB" id="A0A3S9WJH2"/>
<dbReference type="Pfam" id="PF01882">
    <property type="entry name" value="DUF58"/>
    <property type="match status" value="1"/>
</dbReference>
<feature type="transmembrane region" description="Helical" evidence="2">
    <location>
        <begin position="20"/>
        <end position="37"/>
    </location>
</feature>
<dbReference type="RefSeq" id="WP_233437402.1">
    <property type="nucleotide sequence ID" value="NZ_CP031422.1"/>
</dbReference>
<name>A0A3S9WJH2_9MICO</name>
<feature type="domain" description="DUF58" evidence="3">
    <location>
        <begin position="201"/>
        <end position="381"/>
    </location>
</feature>
<dbReference type="PANTHER" id="PTHR33608:SF14">
    <property type="entry name" value="POSSIBLE CONSERVED SECRETED PROTEIN"/>
    <property type="match status" value="1"/>
</dbReference>
<feature type="region of interest" description="Disordered" evidence="1">
    <location>
        <begin position="181"/>
        <end position="200"/>
    </location>
</feature>